<dbReference type="AlphaFoldDB" id="A0A0A7RYU1"/>
<dbReference type="Pfam" id="PF01935">
    <property type="entry name" value="DUF87"/>
    <property type="match status" value="1"/>
</dbReference>
<reference evidence="2 3" key="1">
    <citation type="journal article" date="2014" name="Appl. Environ. Microbiol.">
        <title>Gut symbionts from distinct hosts exhibit genotoxic activity via divergent colibactin biosynthetic pathways.</title>
        <authorList>
            <person name="Engel P."/>
            <person name="Vizcaino M.I."/>
            <person name="Crawford J.M."/>
        </authorList>
    </citation>
    <scope>NUCLEOTIDE SEQUENCE [LARGE SCALE GENOMIC DNA]</scope>
    <source>
        <strain evidence="2 3">PEB0191</strain>
    </source>
</reference>
<evidence type="ECO:0000313" key="2">
    <source>
        <dbReference type="EMBL" id="AJA44490.1"/>
    </source>
</evidence>
<feature type="domain" description="Helicase HerA central" evidence="1">
    <location>
        <begin position="136"/>
        <end position="350"/>
    </location>
</feature>
<dbReference type="OrthoDB" id="9806951at2"/>
<proteinExistence type="predicted"/>
<dbReference type="EMBL" id="CP009056">
    <property type="protein sequence ID" value="AJA44490.1"/>
    <property type="molecule type" value="Genomic_DNA"/>
</dbReference>
<dbReference type="Proteomes" id="UP000030901">
    <property type="component" value="Chromosome"/>
</dbReference>
<dbReference type="RefSeq" id="WP_039103994.1">
    <property type="nucleotide sequence ID" value="NZ_CP009056.1"/>
</dbReference>
<dbReference type="PANTHER" id="PTHR42957">
    <property type="entry name" value="HELICASE MJ1565-RELATED"/>
    <property type="match status" value="1"/>
</dbReference>
<evidence type="ECO:0000313" key="3">
    <source>
        <dbReference type="Proteomes" id="UP000030901"/>
    </source>
</evidence>
<dbReference type="Gene3D" id="3.40.50.300">
    <property type="entry name" value="P-loop containing nucleotide triphosphate hydrolases"/>
    <property type="match status" value="2"/>
</dbReference>
<sequence>MYKFIVGSVTSVKGINIRAKINSNLHQATYFYNGEIYRGIAINEFVMIRKGYHDIIGKIEGEEIIENSSLDPNTLSQKRFERFVDIKTIGYFQANKFYSGIKYLPMIEDSLHLITDQQISQIYTFNPSASNFSIAIGSSLLEQLPIHLPINGLYNSHIGIFGNTGSGKSNTLAKLYFSLFEKMIKKDSFRKISEFLFIDFNGEYQAIANNFQEYSSYLVLNTQLANGEDKLEILSHSFWDDEFLSVLFSATEKTQKPFLAHLVKNKKTLDESLSKYLERTLHIMFGPNQHKETVNLLKSMVHIITKDPDEQKKIEDELARFHWFSKDENNKYYFDNKNFVNTPEDGIEKLDNLVEICRKNLNNIDVFDEVIIRATFQLINSVSRNYVQYDHINPLINKISAMSNGLSKVINIVDEYKQSSHKTINIISLRNCNQDVKKAIPMVLAKCMFLSHKSKYDGTNSFHFIIDEAHNILSEMSVREAESWKDYRLELFEEIIKEGRKFGFFITISSQRPADISPTIISQLHNYFLHRLVNENDLFLLKNTINTLDSASRSQIPILSAGACILSGTAFHTPILVQVDKLLEEHSPKSETINLEKLWGINDN</sequence>
<evidence type="ECO:0000259" key="1">
    <source>
        <dbReference type="Pfam" id="PF01935"/>
    </source>
</evidence>
<dbReference type="InterPro" id="IPR008571">
    <property type="entry name" value="HerA-like"/>
</dbReference>
<accession>A0A0A7RYU1</accession>
<name>A0A0A7RYU1_FRIPE</name>
<keyword evidence="3" id="KW-1185">Reference proteome</keyword>
<dbReference type="STRING" id="1267021.FPB0191_00660"/>
<dbReference type="HOGENOM" id="CLU_023842_1_1_6"/>
<dbReference type="KEGG" id="fpp:FPB0191_00660"/>
<dbReference type="SUPFAM" id="SSF52540">
    <property type="entry name" value="P-loop containing nucleoside triphosphate hydrolases"/>
    <property type="match status" value="1"/>
</dbReference>
<dbReference type="InterPro" id="IPR027417">
    <property type="entry name" value="P-loop_NTPase"/>
</dbReference>
<protein>
    <submittedName>
        <fullName evidence="2">Putative ATPase</fullName>
    </submittedName>
</protein>
<organism evidence="2 3">
    <name type="scientific">Frischella perrara</name>
    <dbReference type="NCBI Taxonomy" id="1267021"/>
    <lineage>
        <taxon>Bacteria</taxon>
        <taxon>Pseudomonadati</taxon>
        <taxon>Pseudomonadota</taxon>
        <taxon>Gammaproteobacteria</taxon>
        <taxon>Orbales</taxon>
        <taxon>Orbaceae</taxon>
        <taxon>Frischella</taxon>
    </lineage>
</organism>
<gene>
    <name evidence="2" type="ORF">FPB0191_00660</name>
</gene>
<dbReference type="PANTHER" id="PTHR42957:SF1">
    <property type="entry name" value="HELICASE MJ1565-RELATED"/>
    <property type="match status" value="1"/>
</dbReference>
<dbReference type="InterPro" id="IPR002789">
    <property type="entry name" value="HerA_central"/>
</dbReference>